<dbReference type="EMBL" id="MTJN01000002">
    <property type="protein sequence ID" value="OOV08043.1"/>
    <property type="molecule type" value="Genomic_DNA"/>
</dbReference>
<sequence length="259" mass="29706">MEEVMASRSVDMYELRVPLDAVKRLSDENRFSYYLLGHIFNELMSLQKIVSFALPKHEDSRPARFRPENGQAMFMFRLASGKIREASKAIRMNKQLASTLHNLILPRMVDGQNRLVKLNAAIDAASWLIPLRNGMVFHFPSFEDWEPHVKPDDSWVDDYVFLGEQSGNTFYDGADSVAQEWMFSQLGHPNLREAVDLLIGQLVELLTEMNTFLEDVLGTFIAEVMLDGKGMQKHVGKVLCTQFDQVSIPFWTVMKSRKD</sequence>
<dbReference type="STRING" id="28066.RF819_16115"/>
<evidence type="ECO:0000313" key="2">
    <source>
        <dbReference type="Proteomes" id="UP000190750"/>
    </source>
</evidence>
<organism evidence="1 2">
    <name type="scientific">Rhodoferax fermentans</name>
    <dbReference type="NCBI Taxonomy" id="28066"/>
    <lineage>
        <taxon>Bacteria</taxon>
        <taxon>Pseudomonadati</taxon>
        <taxon>Pseudomonadota</taxon>
        <taxon>Betaproteobacteria</taxon>
        <taxon>Burkholderiales</taxon>
        <taxon>Comamonadaceae</taxon>
        <taxon>Rhodoferax</taxon>
    </lineage>
</organism>
<reference evidence="1 2" key="1">
    <citation type="submission" date="2017-01" db="EMBL/GenBank/DDBJ databases">
        <title>Genome sequencing of Rhodoferax fermentans JCM 7819.</title>
        <authorList>
            <person name="Kim Y.J."/>
            <person name="Farh M.E.-A."/>
            <person name="Yang D.-C."/>
        </authorList>
    </citation>
    <scope>NUCLEOTIDE SEQUENCE [LARGE SCALE GENOMIC DNA]</scope>
    <source>
        <strain evidence="1 2">JCM 7819</strain>
    </source>
</reference>
<name>A0A1T1AVH7_RHOFE</name>
<evidence type="ECO:0000313" key="1">
    <source>
        <dbReference type="EMBL" id="OOV08043.1"/>
    </source>
</evidence>
<protein>
    <submittedName>
        <fullName evidence="1">Uncharacterized protein</fullName>
    </submittedName>
</protein>
<dbReference type="Proteomes" id="UP000190750">
    <property type="component" value="Unassembled WGS sequence"/>
</dbReference>
<comment type="caution">
    <text evidence="1">The sequence shown here is derived from an EMBL/GenBank/DDBJ whole genome shotgun (WGS) entry which is preliminary data.</text>
</comment>
<dbReference type="AlphaFoldDB" id="A0A1T1AVH7"/>
<accession>A0A1T1AVH7</accession>
<proteinExistence type="predicted"/>
<keyword evidence="2" id="KW-1185">Reference proteome</keyword>
<gene>
    <name evidence="1" type="ORF">RF819_16115</name>
</gene>